<evidence type="ECO:0000313" key="4">
    <source>
        <dbReference type="Proteomes" id="UP001084197"/>
    </source>
</evidence>
<keyword evidence="4" id="KW-1185">Reference proteome</keyword>
<evidence type="ECO:0000256" key="1">
    <source>
        <dbReference type="SAM" id="Phobius"/>
    </source>
</evidence>
<feature type="domain" description="YdbS-like PH" evidence="2">
    <location>
        <begin position="280"/>
        <end position="355"/>
    </location>
</feature>
<dbReference type="Proteomes" id="UP001084197">
    <property type="component" value="Unassembled WGS sequence"/>
</dbReference>
<dbReference type="PANTHER" id="PTHR34473">
    <property type="entry name" value="UPF0699 TRANSMEMBRANE PROTEIN YDBS"/>
    <property type="match status" value="1"/>
</dbReference>
<dbReference type="PIRSF" id="PIRSF026631">
    <property type="entry name" value="UCP026631"/>
    <property type="match status" value="1"/>
</dbReference>
<keyword evidence="1" id="KW-0472">Membrane</keyword>
<dbReference type="PANTHER" id="PTHR34473:SF2">
    <property type="entry name" value="UPF0699 TRANSMEMBRANE PROTEIN YDBT"/>
    <property type="match status" value="1"/>
</dbReference>
<evidence type="ECO:0000259" key="2">
    <source>
        <dbReference type="Pfam" id="PF03703"/>
    </source>
</evidence>
<feature type="domain" description="YdbS-like PH" evidence="2">
    <location>
        <begin position="421"/>
        <end position="474"/>
    </location>
</feature>
<dbReference type="InterPro" id="IPR014529">
    <property type="entry name" value="UCP026631"/>
</dbReference>
<feature type="transmembrane region" description="Helical" evidence="1">
    <location>
        <begin position="7"/>
        <end position="33"/>
    </location>
</feature>
<feature type="transmembrane region" description="Helical" evidence="1">
    <location>
        <begin position="202"/>
        <end position="226"/>
    </location>
</feature>
<feature type="transmembrane region" description="Helical" evidence="1">
    <location>
        <begin position="380"/>
        <end position="398"/>
    </location>
</feature>
<gene>
    <name evidence="3" type="ORF">OWO01_00640</name>
</gene>
<comment type="caution">
    <text evidence="3">The sequence shown here is derived from an EMBL/GenBank/DDBJ whole genome shotgun (WGS) entry which is preliminary data.</text>
</comment>
<dbReference type="AlphaFoldDB" id="A0A9J6R8Y4"/>
<proteinExistence type="predicted"/>
<sequence>MSEPKRLHFLAILFQTLSSIKDWFLGLFPLIFLFGRGNFLLYSLIGFSILAVIMIGYSMIGWYRFTYQLDDDQIRIERGIFIRKKRTISKHRIQSINLSQNIIHRIFGLTSVQIETAGSDADVDAKLTAVTMSDGIELRKHLKPSKQQAMLNVETEDTENAFASDQEDTVTSQIAEKTDNQYDYDYVLENNYPKYETPFKRLFLYGSTSGGFSAIMGIFFLIIFEVENLIPEALYESTTAWLYAQAIWALIALFVVFLVIVWILGVFGMVIKYGDFTIVRYDEELYITRGLWEKKQLTIPLKRIQAVGIKQNLIRQPLGFASLYVESAGGEINKTEGTRTIILPLLHKREIQAFLEKMLPEYQLDWEQLIPAPKRAIPYYLIKSSIVPFLAMIPTAVFALNWLWIPKAFFVLALIIGWIDYRTAGSCITKEQVTLQNWLFSKETVILKHRRIQALEKKQHFLHRRHRLATIKASILNNFMGQHYIVHALDQEQVDQIGDWYSYRK</sequence>
<organism evidence="3 4">
    <name type="scientific">Natronobacillus azotifigens</name>
    <dbReference type="NCBI Taxonomy" id="472978"/>
    <lineage>
        <taxon>Bacteria</taxon>
        <taxon>Bacillati</taxon>
        <taxon>Bacillota</taxon>
        <taxon>Bacilli</taxon>
        <taxon>Bacillales</taxon>
        <taxon>Bacillaceae</taxon>
        <taxon>Natronobacillus</taxon>
    </lineage>
</organism>
<reference evidence="3" key="1">
    <citation type="submission" date="2022-11" db="EMBL/GenBank/DDBJ databases">
        <title>WGS of Natronobacillus azotifigens 24KS-1, an anaerobic diazotrophic haloalkaliphile from soda-rich habitats.</title>
        <authorList>
            <person name="Sorokin D.Y."/>
            <person name="Merkel A.Y."/>
        </authorList>
    </citation>
    <scope>NUCLEOTIDE SEQUENCE</scope>
    <source>
        <strain evidence="3">24KS-1</strain>
    </source>
</reference>
<feature type="transmembrane region" description="Helical" evidence="1">
    <location>
        <begin position="246"/>
        <end position="271"/>
    </location>
</feature>
<accession>A0A9J6R8Y4</accession>
<feature type="transmembrane region" description="Helical" evidence="1">
    <location>
        <begin position="39"/>
        <end position="60"/>
    </location>
</feature>
<dbReference type="Pfam" id="PF03703">
    <property type="entry name" value="bPH_2"/>
    <property type="match status" value="3"/>
</dbReference>
<keyword evidence="1" id="KW-0812">Transmembrane</keyword>
<evidence type="ECO:0000313" key="3">
    <source>
        <dbReference type="EMBL" id="MCZ0701716.1"/>
    </source>
</evidence>
<feature type="domain" description="YdbS-like PH" evidence="2">
    <location>
        <begin position="62"/>
        <end position="142"/>
    </location>
</feature>
<name>A0A9J6R8Y4_9BACI</name>
<dbReference type="RefSeq" id="WP_268778480.1">
    <property type="nucleotide sequence ID" value="NZ_JAPRAT010000001.1"/>
</dbReference>
<keyword evidence="1" id="KW-1133">Transmembrane helix</keyword>
<protein>
    <submittedName>
        <fullName evidence="3">PH domain-containing protein</fullName>
    </submittedName>
</protein>
<dbReference type="EMBL" id="JAPRAT010000001">
    <property type="protein sequence ID" value="MCZ0701716.1"/>
    <property type="molecule type" value="Genomic_DNA"/>
</dbReference>
<dbReference type="InterPro" id="IPR005182">
    <property type="entry name" value="YdbS-like_PH"/>
</dbReference>